<organism evidence="5 6">
    <name type="scientific">Mitsuokella multacida</name>
    <dbReference type="NCBI Taxonomy" id="52226"/>
    <lineage>
        <taxon>Bacteria</taxon>
        <taxon>Bacillati</taxon>
        <taxon>Bacillota</taxon>
        <taxon>Negativicutes</taxon>
        <taxon>Selenomonadales</taxon>
        <taxon>Selenomonadaceae</taxon>
        <taxon>Mitsuokella</taxon>
    </lineage>
</organism>
<comment type="function">
    <text evidence="3">RNA chaperone that binds small regulatory RNA (sRNAs) and mRNAs to facilitate mRNA translational regulation in response to envelope stress, environmental stress and changes in metabolite concentrations. Also binds with high specificity to tRNAs.</text>
</comment>
<dbReference type="GO" id="GO:0006355">
    <property type="term" value="P:regulation of DNA-templated transcription"/>
    <property type="evidence" value="ECO:0007669"/>
    <property type="project" value="InterPro"/>
</dbReference>
<comment type="caution">
    <text evidence="5">The sequence shown here is derived from an EMBL/GenBank/DDBJ whole genome shotgun (WGS) entry which is preliminary data.</text>
</comment>
<dbReference type="GO" id="GO:0043487">
    <property type="term" value="P:regulation of RNA stability"/>
    <property type="evidence" value="ECO:0007669"/>
    <property type="project" value="TreeGrafter"/>
</dbReference>
<comment type="subunit">
    <text evidence="3">Homohexamer.</text>
</comment>
<evidence type="ECO:0000256" key="3">
    <source>
        <dbReference type="HAMAP-Rule" id="MF_00436"/>
    </source>
</evidence>
<feature type="domain" description="Sm" evidence="4">
    <location>
        <begin position="10"/>
        <end position="70"/>
    </location>
</feature>
<dbReference type="RefSeq" id="WP_005842459.1">
    <property type="nucleotide sequence ID" value="NZ_CABKNT010000005.1"/>
</dbReference>
<proteinExistence type="inferred from homology"/>
<evidence type="ECO:0000313" key="6">
    <source>
        <dbReference type="Proteomes" id="UP000283442"/>
    </source>
</evidence>
<dbReference type="SUPFAM" id="SSF50182">
    <property type="entry name" value="Sm-like ribonucleoproteins"/>
    <property type="match status" value="1"/>
</dbReference>
<reference evidence="5 6" key="1">
    <citation type="submission" date="2018-08" db="EMBL/GenBank/DDBJ databases">
        <title>A genome reference for cultivated species of the human gut microbiota.</title>
        <authorList>
            <person name="Zou Y."/>
            <person name="Xue W."/>
            <person name="Luo G."/>
        </authorList>
    </citation>
    <scope>NUCLEOTIDE SEQUENCE [LARGE SCALE GENOMIC DNA]</scope>
    <source>
        <strain evidence="5 6">AM25-21AC</strain>
    </source>
</reference>
<dbReference type="GO" id="GO:0005829">
    <property type="term" value="C:cytosol"/>
    <property type="evidence" value="ECO:0007669"/>
    <property type="project" value="TreeGrafter"/>
</dbReference>
<dbReference type="Gene3D" id="2.30.30.100">
    <property type="match status" value="1"/>
</dbReference>
<evidence type="ECO:0000256" key="1">
    <source>
        <dbReference type="ARBA" id="ARBA00022884"/>
    </source>
</evidence>
<accession>A0A414NYM4</accession>
<dbReference type="NCBIfam" id="TIGR02383">
    <property type="entry name" value="Hfq"/>
    <property type="match status" value="1"/>
</dbReference>
<dbReference type="HAMAP" id="MF_00436">
    <property type="entry name" value="Hfq"/>
    <property type="match status" value="1"/>
</dbReference>
<dbReference type="GO" id="GO:0003723">
    <property type="term" value="F:RNA binding"/>
    <property type="evidence" value="ECO:0007669"/>
    <property type="project" value="UniProtKB-UniRule"/>
</dbReference>
<evidence type="ECO:0000256" key="2">
    <source>
        <dbReference type="ARBA" id="ARBA00023016"/>
    </source>
</evidence>
<keyword evidence="1 3" id="KW-0694">RNA-binding</keyword>
<dbReference type="OrthoDB" id="9799751at2"/>
<dbReference type="CDD" id="cd01716">
    <property type="entry name" value="Hfq"/>
    <property type="match status" value="1"/>
</dbReference>
<dbReference type="PROSITE" id="PS52002">
    <property type="entry name" value="SM"/>
    <property type="match status" value="1"/>
</dbReference>
<comment type="similarity">
    <text evidence="3">Belongs to the Hfq family.</text>
</comment>
<dbReference type="PANTHER" id="PTHR34772:SF1">
    <property type="entry name" value="RNA-BINDING PROTEIN HFQ"/>
    <property type="match status" value="1"/>
</dbReference>
<keyword evidence="2 3" id="KW-0346">Stress response</keyword>
<dbReference type="EMBL" id="QRHE01000002">
    <property type="protein sequence ID" value="RHF52767.1"/>
    <property type="molecule type" value="Genomic_DNA"/>
</dbReference>
<dbReference type="Pfam" id="PF17209">
    <property type="entry name" value="Hfq"/>
    <property type="match status" value="1"/>
</dbReference>
<dbReference type="AlphaFoldDB" id="A0A414NYM4"/>
<dbReference type="InterPro" id="IPR010920">
    <property type="entry name" value="LSM_dom_sf"/>
</dbReference>
<dbReference type="PANTHER" id="PTHR34772">
    <property type="entry name" value="RNA-BINDING PROTEIN HFQ"/>
    <property type="match status" value="1"/>
</dbReference>
<gene>
    <name evidence="3" type="primary">hfq</name>
    <name evidence="5" type="ORF">DW674_02305</name>
</gene>
<sequence length="86" mass="9502">MPNKVINLQDSFLNQVRKENVPVTIHLVNGFQIKGSVRGFDNFTVVLDVMGKQQMVYKHAISTITPAHPIAGTFGADHPDKKSENA</sequence>
<evidence type="ECO:0000259" key="4">
    <source>
        <dbReference type="PROSITE" id="PS52002"/>
    </source>
</evidence>
<dbReference type="NCBIfam" id="NF001602">
    <property type="entry name" value="PRK00395.1"/>
    <property type="match status" value="1"/>
</dbReference>
<dbReference type="InterPro" id="IPR005001">
    <property type="entry name" value="Hfq"/>
</dbReference>
<evidence type="ECO:0000313" key="5">
    <source>
        <dbReference type="EMBL" id="RHF52767.1"/>
    </source>
</evidence>
<protein>
    <recommendedName>
        <fullName evidence="3">RNA-binding protein Hfq</fullName>
    </recommendedName>
</protein>
<dbReference type="GeneID" id="93482201"/>
<dbReference type="InterPro" id="IPR047575">
    <property type="entry name" value="Sm"/>
</dbReference>
<name>A0A414NYM4_9FIRM</name>
<dbReference type="Proteomes" id="UP000283442">
    <property type="component" value="Unassembled WGS sequence"/>
</dbReference>
<dbReference type="GO" id="GO:0045974">
    <property type="term" value="P:regulation of translation, ncRNA-mediated"/>
    <property type="evidence" value="ECO:0007669"/>
    <property type="project" value="TreeGrafter"/>
</dbReference>